<proteinExistence type="predicted"/>
<dbReference type="InterPro" id="IPR008969">
    <property type="entry name" value="CarboxyPept-like_regulatory"/>
</dbReference>
<dbReference type="Pfam" id="PF13620">
    <property type="entry name" value="CarboxypepD_reg"/>
    <property type="match status" value="2"/>
</dbReference>
<reference evidence="1 2" key="1">
    <citation type="submission" date="2019-10" db="EMBL/GenBank/DDBJ databases">
        <title>Extracellular Electron Transfer in a Candidatus Methanoperedens spp. Enrichment Culture.</title>
        <authorList>
            <person name="Berger S."/>
            <person name="Rangel Shaw D."/>
            <person name="Berben T."/>
            <person name="In 'T Zandt M."/>
            <person name="Frank J."/>
            <person name="Reimann J."/>
            <person name="Jetten M.S.M."/>
            <person name="Welte C.U."/>
        </authorList>
    </citation>
    <scope>NUCLEOTIDE SEQUENCE [LARGE SCALE GENOMIC DNA]</scope>
    <source>
        <strain evidence="1">SB12</strain>
    </source>
</reference>
<keyword evidence="1" id="KW-0378">Hydrolase</keyword>
<dbReference type="Gene3D" id="2.60.40.1120">
    <property type="entry name" value="Carboxypeptidase-like, regulatory domain"/>
    <property type="match status" value="2"/>
</dbReference>
<name>A0A833GXL1_9LEPT</name>
<sequence>MNTVYLEKESRRVSLAFQLVDAYSDSVITEAVEVYLTGIVQRPIHTDEGYIIYMDLPAGEYEVKASGRYFDFFESLSLDTTTFNALTGPHVIQMRPRVDYPFKADATLVRGIVRDQDGVPVAGARVEVVNGTDFAITDALGRCVFFFEPATESIDLTLNITASGFQSETVAMVVPVGETTSFNSTLVNLSAPNRAVLSGVIRDGYGNPISQARVGFQGTDISTITDARGNYTISCVLGGSSQSMTIELNRDGYVNASVSRVLTAGQNTVFNHTMSYLPSWETIGFFVATRTTNHQVLNDVLVEVLEKNWACYTSGSDGRVRFFDNSVIEGGENVTVRMSKPGYVTRIEHVTLRSDRWTDLTYRLSSG</sequence>
<comment type="caution">
    <text evidence="1">The sequence shown here is derived from an EMBL/GenBank/DDBJ whole genome shotgun (WGS) entry which is preliminary data.</text>
</comment>
<dbReference type="EMBL" id="WBUI01000034">
    <property type="protein sequence ID" value="KAB2929271.1"/>
    <property type="molecule type" value="Genomic_DNA"/>
</dbReference>
<protein>
    <submittedName>
        <fullName evidence="1">Carboxypeptidase regulatory-like domain-containing protein</fullName>
    </submittedName>
</protein>
<accession>A0A833GXL1</accession>
<keyword evidence="1" id="KW-0121">Carboxypeptidase</keyword>
<evidence type="ECO:0000313" key="2">
    <source>
        <dbReference type="Proteomes" id="UP000460298"/>
    </source>
</evidence>
<dbReference type="GO" id="GO:0004180">
    <property type="term" value="F:carboxypeptidase activity"/>
    <property type="evidence" value="ECO:0007669"/>
    <property type="project" value="UniProtKB-KW"/>
</dbReference>
<dbReference type="SUPFAM" id="SSF49464">
    <property type="entry name" value="Carboxypeptidase regulatory domain-like"/>
    <property type="match status" value="2"/>
</dbReference>
<gene>
    <name evidence="1" type="ORF">F9K24_20420</name>
</gene>
<evidence type="ECO:0000313" key="1">
    <source>
        <dbReference type="EMBL" id="KAB2929271.1"/>
    </source>
</evidence>
<organism evidence="1 2">
    <name type="scientific">Leptonema illini</name>
    <dbReference type="NCBI Taxonomy" id="183"/>
    <lineage>
        <taxon>Bacteria</taxon>
        <taxon>Pseudomonadati</taxon>
        <taxon>Spirochaetota</taxon>
        <taxon>Spirochaetia</taxon>
        <taxon>Leptospirales</taxon>
        <taxon>Leptospiraceae</taxon>
        <taxon>Leptonema</taxon>
    </lineage>
</organism>
<dbReference type="Proteomes" id="UP000460298">
    <property type="component" value="Unassembled WGS sequence"/>
</dbReference>
<dbReference type="AlphaFoldDB" id="A0A833GXL1"/>
<keyword evidence="1" id="KW-0645">Protease</keyword>